<keyword evidence="4" id="KW-1185">Reference proteome</keyword>
<evidence type="ECO:0000256" key="1">
    <source>
        <dbReference type="SAM" id="MobiDB-lite"/>
    </source>
</evidence>
<proteinExistence type="predicted"/>
<gene>
    <name evidence="3" type="ORF">D6T63_03335</name>
</gene>
<feature type="domain" description="UspA" evidence="2">
    <location>
        <begin position="47"/>
        <end position="106"/>
    </location>
</feature>
<dbReference type="Proteomes" id="UP000272560">
    <property type="component" value="Unassembled WGS sequence"/>
</dbReference>
<comment type="caution">
    <text evidence="3">The sequence shown here is derived from an EMBL/GenBank/DDBJ whole genome shotgun (WGS) entry which is preliminary data.</text>
</comment>
<dbReference type="SUPFAM" id="SSF52402">
    <property type="entry name" value="Adenine nucleotide alpha hydrolases-like"/>
    <property type="match status" value="1"/>
</dbReference>
<protein>
    <recommendedName>
        <fullName evidence="2">UspA domain-containing protein</fullName>
    </recommendedName>
</protein>
<dbReference type="EMBL" id="QZVT01000002">
    <property type="protein sequence ID" value="RJT81810.1"/>
    <property type="molecule type" value="Genomic_DNA"/>
</dbReference>
<dbReference type="OrthoDB" id="3213322at2"/>
<name>A0A3A5MDB5_9MICC</name>
<dbReference type="Gene3D" id="3.40.50.620">
    <property type="entry name" value="HUPs"/>
    <property type="match status" value="1"/>
</dbReference>
<evidence type="ECO:0000313" key="3">
    <source>
        <dbReference type="EMBL" id="RJT81810.1"/>
    </source>
</evidence>
<reference evidence="3 4" key="1">
    <citation type="submission" date="2018-09" db="EMBL/GenBank/DDBJ databases">
        <title>Novel species of Arthrobacter.</title>
        <authorList>
            <person name="Liu Q."/>
            <person name="Xin Y.-H."/>
        </authorList>
    </citation>
    <scope>NUCLEOTIDE SEQUENCE [LARGE SCALE GENOMIC DNA]</scope>
    <source>
        <strain evidence="3 4">Hz2</strain>
    </source>
</reference>
<dbReference type="Pfam" id="PF00582">
    <property type="entry name" value="Usp"/>
    <property type="match status" value="1"/>
</dbReference>
<feature type="compositionally biased region" description="Basic and acidic residues" evidence="1">
    <location>
        <begin position="111"/>
        <end position="145"/>
    </location>
</feature>
<accession>A0A3A5MDB5</accession>
<evidence type="ECO:0000313" key="4">
    <source>
        <dbReference type="Proteomes" id="UP000272560"/>
    </source>
</evidence>
<dbReference type="InterPro" id="IPR014729">
    <property type="entry name" value="Rossmann-like_a/b/a_fold"/>
</dbReference>
<feature type="region of interest" description="Disordered" evidence="1">
    <location>
        <begin position="103"/>
        <end position="154"/>
    </location>
</feature>
<dbReference type="InterPro" id="IPR006016">
    <property type="entry name" value="UspA"/>
</dbReference>
<dbReference type="AlphaFoldDB" id="A0A3A5MDB5"/>
<organism evidence="3 4">
    <name type="scientific">Arthrobacter cheniae</name>
    <dbReference type="NCBI Taxonomy" id="1258888"/>
    <lineage>
        <taxon>Bacteria</taxon>
        <taxon>Bacillati</taxon>
        <taxon>Actinomycetota</taxon>
        <taxon>Actinomycetes</taxon>
        <taxon>Micrococcales</taxon>
        <taxon>Micrococcaceae</taxon>
        <taxon>Arthrobacter</taxon>
    </lineage>
</organism>
<sequence length="154" mass="16422">MCVKASRSGDGSAFNAGNAAAAAVPYVVAPVPAVGGIADLDRVRDELQRNLSRTHVSWSLRGLAGDPARKLSLLADRVDASMIVVGTHTPGLGRRLGELLEGSVASTSRPTNREEPHCLDWTRDRNRSGADVHDDRRAPPARDRGAAVPFHCRP</sequence>
<evidence type="ECO:0000259" key="2">
    <source>
        <dbReference type="Pfam" id="PF00582"/>
    </source>
</evidence>